<dbReference type="RefSeq" id="WP_310840671.1">
    <property type="nucleotide sequence ID" value="NZ_JAVLSJ010000009.1"/>
</dbReference>
<evidence type="ECO:0000313" key="2">
    <source>
        <dbReference type="Proteomes" id="UP001246576"/>
    </source>
</evidence>
<keyword evidence="2" id="KW-1185">Reference proteome</keyword>
<organism evidence="1 2">
    <name type="scientific">Herbaspirillum huttiense subsp. lycopersici</name>
    <dbReference type="NCBI Taxonomy" id="3074428"/>
    <lineage>
        <taxon>Bacteria</taxon>
        <taxon>Pseudomonadati</taxon>
        <taxon>Pseudomonadota</taxon>
        <taxon>Betaproteobacteria</taxon>
        <taxon>Burkholderiales</taxon>
        <taxon>Oxalobacteraceae</taxon>
        <taxon>Herbaspirillum</taxon>
    </lineage>
</organism>
<dbReference type="Proteomes" id="UP001246576">
    <property type="component" value="Unassembled WGS sequence"/>
</dbReference>
<proteinExistence type="predicted"/>
<name>A0ABU2EQV4_9BURK</name>
<reference evidence="1" key="1">
    <citation type="submission" date="2023-09" db="EMBL/GenBank/DDBJ databases">
        <title>Description of first Herbaspirillum huttiense subsp. nephrolepsisexaltata and Herbaspirillum huttiense subsp. lycopersicon.</title>
        <authorList>
            <person name="Poudel M."/>
            <person name="Sharma A."/>
            <person name="Goss E."/>
            <person name="Tapia J.H."/>
            <person name="Harmon C.M."/>
            <person name="Jones J.B."/>
        </authorList>
    </citation>
    <scope>NUCLEOTIDE SEQUENCE</scope>
    <source>
        <strain evidence="1">SE1</strain>
    </source>
</reference>
<comment type="caution">
    <text evidence="1">The sequence shown here is derived from an EMBL/GenBank/DDBJ whole genome shotgun (WGS) entry which is preliminary data.</text>
</comment>
<sequence>MSRDHPLNDVNQPGAYFIEFNLRSEKEQFRQLVGPDKRTVWQQALPAEMKLLKEERQQAESALRKQGVNIDEAYRDPPGF</sequence>
<dbReference type="EMBL" id="JAVLSJ010000009">
    <property type="protein sequence ID" value="MDR9850178.1"/>
    <property type="molecule type" value="Genomic_DNA"/>
</dbReference>
<gene>
    <name evidence="1" type="ORF">RI048_18245</name>
</gene>
<protein>
    <submittedName>
        <fullName evidence="1">Uncharacterized protein</fullName>
    </submittedName>
</protein>
<accession>A0ABU2EQV4</accession>
<evidence type="ECO:0000313" key="1">
    <source>
        <dbReference type="EMBL" id="MDR9850178.1"/>
    </source>
</evidence>